<protein>
    <submittedName>
        <fullName evidence="1">Uncharacterized protein</fullName>
    </submittedName>
</protein>
<gene>
    <name evidence="1" type="ORF">MM415B06107_0006</name>
</gene>
<dbReference type="AlphaFoldDB" id="A0A6M3LY41"/>
<name>A0A6M3LY41_9ZZZZ</name>
<sequence length="60" mass="6315">MASRRLYDACMGGIVAVGKCGAMSLASRAQGDQIKAARRDLETAIEEWHCFKNPGGGSGD</sequence>
<reference evidence="1" key="1">
    <citation type="submission" date="2020-03" db="EMBL/GenBank/DDBJ databases">
        <title>The deep terrestrial virosphere.</title>
        <authorList>
            <person name="Holmfeldt K."/>
            <person name="Nilsson E."/>
            <person name="Simone D."/>
            <person name="Lopez-Fernandez M."/>
            <person name="Wu X."/>
            <person name="de Brujin I."/>
            <person name="Lundin D."/>
            <person name="Andersson A."/>
            <person name="Bertilsson S."/>
            <person name="Dopson M."/>
        </authorList>
    </citation>
    <scope>NUCLEOTIDE SEQUENCE</scope>
    <source>
        <strain evidence="1">MM415B06107</strain>
    </source>
</reference>
<evidence type="ECO:0000313" key="1">
    <source>
        <dbReference type="EMBL" id="QJA97575.1"/>
    </source>
</evidence>
<dbReference type="EMBL" id="MT143506">
    <property type="protein sequence ID" value="QJA97575.1"/>
    <property type="molecule type" value="Genomic_DNA"/>
</dbReference>
<proteinExistence type="predicted"/>
<organism evidence="1">
    <name type="scientific">viral metagenome</name>
    <dbReference type="NCBI Taxonomy" id="1070528"/>
    <lineage>
        <taxon>unclassified sequences</taxon>
        <taxon>metagenomes</taxon>
        <taxon>organismal metagenomes</taxon>
    </lineage>
</organism>
<accession>A0A6M3LY41</accession>